<evidence type="ECO:0000256" key="2">
    <source>
        <dbReference type="ARBA" id="ARBA00004236"/>
    </source>
</evidence>
<keyword evidence="3" id="KW-1003">Cell membrane</keyword>
<dbReference type="PANTHER" id="PTHR16631">
    <property type="entry name" value="GLUCAN 1,3-BETA-GLUCOSIDASE"/>
    <property type="match status" value="1"/>
</dbReference>
<evidence type="ECO:0000256" key="14">
    <source>
        <dbReference type="ARBA" id="ARBA00042373"/>
    </source>
</evidence>
<evidence type="ECO:0000256" key="8">
    <source>
        <dbReference type="ARBA" id="ARBA00023136"/>
    </source>
</evidence>
<accession>A0ABT8W7T8</accession>
<gene>
    <name evidence="16" type="ORF">Q4Q35_05140</name>
</gene>
<comment type="caution">
    <text evidence="16">The sequence shown here is derived from an EMBL/GenBank/DDBJ whole genome shotgun (WGS) entry which is preliminary data.</text>
</comment>
<keyword evidence="17" id="KW-1185">Reference proteome</keyword>
<comment type="subcellular location">
    <subcellularLocation>
        <location evidence="2">Cell membrane</location>
    </subcellularLocation>
    <subcellularLocation>
        <location evidence="1">Secreted</location>
        <location evidence="1">Cell wall</location>
    </subcellularLocation>
</comment>
<sequence>MKTCLKDILTLTVLITVFGCNEKPEEKMTITAADILGNPEYLAISYGGYRTKTRDNQPTIDELKEDFRILSAMGIKVLRTYNVHYPQASNLLEAISQLKKENSSFEMYVMLGAWIDCKNAFNWEHGEPNHNEESERNSVEINTTISLAKTYPDIVKIIAVGNEAMVKWATSYYVQPNVILKWVNHLQDLKKQGELSKDLWITSSDNFASWGGGSSEYHVEDLNALIKAVDFISMHTYPMHDTHYNPVFWNLEGISEDASKLDMVDSLMLKAKQYAVQQYNSVFNYMKSLGVNKPIHIGETGWATVSNGHYGIKGSRAVDEYKEALFYKHMRAWTKKENMSCFYFEAFDEQWKDAKNSKGSENHFGLFTIDGKAKYALWDLVDKGYFKGLTRNGNPITKTYNGDKEALLKDILLPNFENVLIQE</sequence>
<evidence type="ECO:0000256" key="9">
    <source>
        <dbReference type="ARBA" id="ARBA00023180"/>
    </source>
</evidence>
<reference evidence="16" key="1">
    <citation type="submission" date="2023-07" db="EMBL/GenBank/DDBJ databases">
        <title>Two novel species in the genus Flavivirga.</title>
        <authorList>
            <person name="Kwon K."/>
        </authorList>
    </citation>
    <scope>NUCLEOTIDE SEQUENCE</scope>
    <source>
        <strain evidence="16">KCTC 52353</strain>
    </source>
</reference>
<evidence type="ECO:0000313" key="16">
    <source>
        <dbReference type="EMBL" id="MDO5969186.1"/>
    </source>
</evidence>
<dbReference type="InterPro" id="IPR017853">
    <property type="entry name" value="GH"/>
</dbReference>
<dbReference type="Proteomes" id="UP001176883">
    <property type="component" value="Unassembled WGS sequence"/>
</dbReference>
<comment type="function">
    <text evidence="13">Glucanases play a role in cell expansion during growth, in cell-cell fusion during mating, and in spore release during sporulation. This enzyme may be involved in beta-glucan degradation. Active on laminarin and lichenan.</text>
</comment>
<keyword evidence="5" id="KW-0964">Secreted</keyword>
<keyword evidence="6" id="KW-0732">Signal</keyword>
<evidence type="ECO:0000256" key="10">
    <source>
        <dbReference type="ARBA" id="ARBA00023277"/>
    </source>
</evidence>
<evidence type="ECO:0000256" key="11">
    <source>
        <dbReference type="ARBA" id="ARBA00023316"/>
    </source>
</evidence>
<dbReference type="SUPFAM" id="SSF51445">
    <property type="entry name" value="(Trans)glycosidases"/>
    <property type="match status" value="1"/>
</dbReference>
<name>A0ABT8W7T8_9FLAO</name>
<protein>
    <recommendedName>
        <fullName evidence="15">Endo-1,3-beta-glucanase btgC</fullName>
    </recommendedName>
    <alternativeName>
        <fullName evidence="14">Laminarinase btgC</fullName>
    </alternativeName>
</protein>
<evidence type="ECO:0000256" key="13">
    <source>
        <dbReference type="ARBA" id="ARBA00037649"/>
    </source>
</evidence>
<keyword evidence="9" id="KW-0325">Glycoprotein</keyword>
<evidence type="ECO:0000256" key="12">
    <source>
        <dbReference type="ARBA" id="ARBA00023326"/>
    </source>
</evidence>
<dbReference type="RefSeq" id="WP_303276871.1">
    <property type="nucleotide sequence ID" value="NZ_JAUOEK010000066.1"/>
</dbReference>
<keyword evidence="7 16" id="KW-0378">Hydrolase</keyword>
<dbReference type="InterPro" id="IPR000490">
    <property type="entry name" value="Glyco_hydro_17"/>
</dbReference>
<keyword evidence="8" id="KW-0472">Membrane</keyword>
<evidence type="ECO:0000256" key="15">
    <source>
        <dbReference type="ARBA" id="ARBA00043078"/>
    </source>
</evidence>
<evidence type="ECO:0000256" key="7">
    <source>
        <dbReference type="ARBA" id="ARBA00022801"/>
    </source>
</evidence>
<dbReference type="InterPro" id="IPR050732">
    <property type="entry name" value="Beta-glucan_modifiers"/>
</dbReference>
<dbReference type="PROSITE" id="PS51257">
    <property type="entry name" value="PROKAR_LIPOPROTEIN"/>
    <property type="match status" value="1"/>
</dbReference>
<evidence type="ECO:0000256" key="1">
    <source>
        <dbReference type="ARBA" id="ARBA00004191"/>
    </source>
</evidence>
<keyword evidence="4" id="KW-0134">Cell wall</keyword>
<dbReference type="Pfam" id="PF00332">
    <property type="entry name" value="Glyco_hydro_17"/>
    <property type="match status" value="1"/>
</dbReference>
<evidence type="ECO:0000256" key="4">
    <source>
        <dbReference type="ARBA" id="ARBA00022512"/>
    </source>
</evidence>
<keyword evidence="11" id="KW-0961">Cell wall biogenesis/degradation</keyword>
<dbReference type="GO" id="GO:0016787">
    <property type="term" value="F:hydrolase activity"/>
    <property type="evidence" value="ECO:0007669"/>
    <property type="project" value="UniProtKB-KW"/>
</dbReference>
<keyword evidence="12" id="KW-0624">Polysaccharide degradation</keyword>
<keyword evidence="10" id="KW-0119">Carbohydrate metabolism</keyword>
<evidence type="ECO:0000256" key="5">
    <source>
        <dbReference type="ARBA" id="ARBA00022525"/>
    </source>
</evidence>
<dbReference type="EMBL" id="JAUOEK010000066">
    <property type="protein sequence ID" value="MDO5969186.1"/>
    <property type="molecule type" value="Genomic_DNA"/>
</dbReference>
<evidence type="ECO:0000313" key="17">
    <source>
        <dbReference type="Proteomes" id="UP001176883"/>
    </source>
</evidence>
<evidence type="ECO:0000256" key="3">
    <source>
        <dbReference type="ARBA" id="ARBA00022475"/>
    </source>
</evidence>
<dbReference type="PANTHER" id="PTHR16631:SF17">
    <property type="entry name" value="GLUCAN ENDO-1,3-BETA-GLUCOSIDASE BTGC"/>
    <property type="match status" value="1"/>
</dbReference>
<dbReference type="Gene3D" id="3.20.20.80">
    <property type="entry name" value="Glycosidases"/>
    <property type="match status" value="1"/>
</dbReference>
<organism evidence="16 17">
    <name type="scientific">Flavivirga aquimarina</name>
    <dbReference type="NCBI Taxonomy" id="2027862"/>
    <lineage>
        <taxon>Bacteria</taxon>
        <taxon>Pseudomonadati</taxon>
        <taxon>Bacteroidota</taxon>
        <taxon>Flavobacteriia</taxon>
        <taxon>Flavobacteriales</taxon>
        <taxon>Flavobacteriaceae</taxon>
        <taxon>Flavivirga</taxon>
    </lineage>
</organism>
<evidence type="ECO:0000256" key="6">
    <source>
        <dbReference type="ARBA" id="ARBA00022729"/>
    </source>
</evidence>
<proteinExistence type="predicted"/>